<dbReference type="KEGG" id="marq:MARGE09_P3828"/>
<sequence>MENALIYRLGDIAALAQKQFQEQYRNIDPIIGINRQLRKQGFAVDLMTIDCHTSQKRVTLLIEDAKPDSAGYQFGMINKDPSNHFESIAMAELNQQGFYDLMYRGLVL</sequence>
<organism evidence="1 2">
    <name type="scientific">Marinagarivorans cellulosilyticus</name>
    <dbReference type="NCBI Taxonomy" id="2721545"/>
    <lineage>
        <taxon>Bacteria</taxon>
        <taxon>Pseudomonadati</taxon>
        <taxon>Pseudomonadota</taxon>
        <taxon>Gammaproteobacteria</taxon>
        <taxon>Cellvibrionales</taxon>
        <taxon>Cellvibrionaceae</taxon>
        <taxon>Marinagarivorans</taxon>
    </lineage>
</organism>
<reference evidence="1 2" key="1">
    <citation type="journal article" date="2022" name="IScience">
        <title>An ultrasensitive nanofiber-based assay for enzymatic hydrolysis and deep-sea microbial degradation of cellulose.</title>
        <authorList>
            <person name="Tsudome M."/>
            <person name="Tachioka M."/>
            <person name="Miyazaki M."/>
            <person name="Uchimura K."/>
            <person name="Tsuda M."/>
            <person name="Takaki Y."/>
            <person name="Deguchi S."/>
        </authorList>
    </citation>
    <scope>NUCLEOTIDE SEQUENCE [LARGE SCALE GENOMIC DNA]</scope>
    <source>
        <strain evidence="1 2">GE09</strain>
    </source>
</reference>
<dbReference type="RefSeq" id="WP_236984892.1">
    <property type="nucleotide sequence ID" value="NZ_AP023086.1"/>
</dbReference>
<protein>
    <submittedName>
        <fullName evidence="1">Uncharacterized protein</fullName>
    </submittedName>
</protein>
<proteinExistence type="predicted"/>
<evidence type="ECO:0000313" key="1">
    <source>
        <dbReference type="EMBL" id="BCD99626.1"/>
    </source>
</evidence>
<evidence type="ECO:0000313" key="2">
    <source>
        <dbReference type="Proteomes" id="UP001320119"/>
    </source>
</evidence>
<dbReference type="AlphaFoldDB" id="A0AAN1WL62"/>
<dbReference type="EMBL" id="AP023086">
    <property type="protein sequence ID" value="BCD99626.1"/>
    <property type="molecule type" value="Genomic_DNA"/>
</dbReference>
<gene>
    <name evidence="1" type="ORF">MARGE09_P3828</name>
</gene>
<dbReference type="Proteomes" id="UP001320119">
    <property type="component" value="Chromosome"/>
</dbReference>
<accession>A0AAN1WL62</accession>
<name>A0AAN1WL62_9GAMM</name>
<keyword evidence="2" id="KW-1185">Reference proteome</keyword>